<dbReference type="InterPro" id="IPR032821">
    <property type="entry name" value="PKS_assoc"/>
</dbReference>
<keyword evidence="1" id="KW-0596">Phosphopantetheine</keyword>
<gene>
    <name evidence="10" type="ORF">AFUS01_LOCUS40676</name>
</gene>
<dbReference type="Pfam" id="PF00109">
    <property type="entry name" value="ketoacyl-synt"/>
    <property type="match status" value="1"/>
</dbReference>
<dbReference type="GO" id="GO:0016491">
    <property type="term" value="F:oxidoreductase activity"/>
    <property type="evidence" value="ECO:0007669"/>
    <property type="project" value="UniProtKB-KW"/>
</dbReference>
<keyword evidence="11" id="KW-1185">Reference proteome</keyword>
<proteinExistence type="predicted"/>
<dbReference type="InterPro" id="IPR020841">
    <property type="entry name" value="PKS_Beta-ketoAc_synthase_dom"/>
</dbReference>
<dbReference type="GO" id="GO:0004312">
    <property type="term" value="F:fatty acid synthase activity"/>
    <property type="evidence" value="ECO:0007669"/>
    <property type="project" value="TreeGrafter"/>
</dbReference>
<evidence type="ECO:0000256" key="6">
    <source>
        <dbReference type="ARBA" id="ARBA00023098"/>
    </source>
</evidence>
<evidence type="ECO:0000256" key="5">
    <source>
        <dbReference type="ARBA" id="ARBA00023002"/>
    </source>
</evidence>
<dbReference type="Pfam" id="PF00698">
    <property type="entry name" value="Acyl_transf_1"/>
    <property type="match status" value="1"/>
</dbReference>
<keyword evidence="5" id="KW-0560">Oxidoreductase</keyword>
<evidence type="ECO:0000256" key="8">
    <source>
        <dbReference type="ARBA" id="ARBA00023268"/>
    </source>
</evidence>
<evidence type="ECO:0000256" key="1">
    <source>
        <dbReference type="ARBA" id="ARBA00022450"/>
    </source>
</evidence>
<sequence length="362" mass="40889">MISDSHDRFLDLGFKFPSRMGVLKSLETFDAEFFGIHPKQAMNMDPRLRKLLEVSHEAIMDAGLNPKSIRGSNVGVFVATLSSVFCEGRTGALPVGSVKSNMGHSEPVAILCSIAKLVLSHVARTIPANLHYHTPNPDIPALVDGRLQVVDKNQAFHAKYVGINSMGFGGTNVHLLLKFENQQEYESPWSLSTPLIIACSGRTEEAVRYFLENALQHKQDQHFVKLLHELSVEAIPRHPYRGYVVANANNSEIVLEKIEPKNSIWYIFSGMGSQWPGMTKDLIKFDAFKMSITRSAEYLLAVGFDLIKILESDDKTLFEQFKNAMTWYTPHNREEFSKHKGARYNIDMRNPTDKFFEGHCLE</sequence>
<keyword evidence="8" id="KW-0511">Multifunctional enzyme</keyword>
<dbReference type="Proteomes" id="UP000708208">
    <property type="component" value="Unassembled WGS sequence"/>
</dbReference>
<evidence type="ECO:0000256" key="4">
    <source>
        <dbReference type="ARBA" id="ARBA00022857"/>
    </source>
</evidence>
<accession>A0A8J2PHX1</accession>
<comment type="caution">
    <text evidence="10">The sequence shown here is derived from an EMBL/GenBank/DDBJ whole genome shotgun (WGS) entry which is preliminary data.</text>
</comment>
<dbReference type="PANTHER" id="PTHR43775:SF7">
    <property type="entry name" value="FATTY ACID SYNTHASE"/>
    <property type="match status" value="1"/>
</dbReference>
<evidence type="ECO:0000313" key="11">
    <source>
        <dbReference type="Proteomes" id="UP000708208"/>
    </source>
</evidence>
<protein>
    <recommendedName>
        <fullName evidence="9">Ketosynthase family 3 (KS3) domain-containing protein</fullName>
    </recommendedName>
</protein>
<reference evidence="10" key="1">
    <citation type="submission" date="2021-06" db="EMBL/GenBank/DDBJ databases">
        <authorList>
            <person name="Hodson N. C."/>
            <person name="Mongue J. A."/>
            <person name="Jaron S. K."/>
        </authorList>
    </citation>
    <scope>NUCLEOTIDE SEQUENCE</scope>
</reference>
<feature type="domain" description="Ketosynthase family 3 (KS3)" evidence="9">
    <location>
        <begin position="3"/>
        <end position="179"/>
    </location>
</feature>
<dbReference type="AlphaFoldDB" id="A0A8J2PHX1"/>
<evidence type="ECO:0000256" key="2">
    <source>
        <dbReference type="ARBA" id="ARBA00022516"/>
    </source>
</evidence>
<dbReference type="Pfam" id="PF16197">
    <property type="entry name" value="KAsynt_C_assoc"/>
    <property type="match status" value="1"/>
</dbReference>
<dbReference type="SMART" id="SM00825">
    <property type="entry name" value="PKS_KS"/>
    <property type="match status" value="1"/>
</dbReference>
<dbReference type="InterPro" id="IPR050091">
    <property type="entry name" value="PKS_NRPS_Biosynth_Enz"/>
</dbReference>
<keyword evidence="2" id="KW-0444">Lipid biosynthesis</keyword>
<evidence type="ECO:0000259" key="9">
    <source>
        <dbReference type="SMART" id="SM00825"/>
    </source>
</evidence>
<organism evidence="10 11">
    <name type="scientific">Allacma fusca</name>
    <dbReference type="NCBI Taxonomy" id="39272"/>
    <lineage>
        <taxon>Eukaryota</taxon>
        <taxon>Metazoa</taxon>
        <taxon>Ecdysozoa</taxon>
        <taxon>Arthropoda</taxon>
        <taxon>Hexapoda</taxon>
        <taxon>Collembola</taxon>
        <taxon>Symphypleona</taxon>
        <taxon>Sminthuridae</taxon>
        <taxon>Allacma</taxon>
    </lineage>
</organism>
<dbReference type="PANTHER" id="PTHR43775">
    <property type="entry name" value="FATTY ACID SYNTHASE"/>
    <property type="match status" value="1"/>
</dbReference>
<evidence type="ECO:0000256" key="7">
    <source>
        <dbReference type="ARBA" id="ARBA00023160"/>
    </source>
</evidence>
<dbReference type="EMBL" id="CAJVCH010558019">
    <property type="protein sequence ID" value="CAG7830908.1"/>
    <property type="molecule type" value="Genomic_DNA"/>
</dbReference>
<keyword evidence="7" id="KW-0275">Fatty acid biosynthesis</keyword>
<keyword evidence="4" id="KW-0521">NADP</keyword>
<dbReference type="GO" id="GO:0006633">
    <property type="term" value="P:fatty acid biosynthetic process"/>
    <property type="evidence" value="ECO:0007669"/>
    <property type="project" value="UniProtKB-KW"/>
</dbReference>
<evidence type="ECO:0000313" key="10">
    <source>
        <dbReference type="EMBL" id="CAG7830908.1"/>
    </source>
</evidence>
<keyword evidence="6" id="KW-0443">Lipid metabolism</keyword>
<feature type="non-terminal residue" evidence="10">
    <location>
        <position position="1"/>
    </location>
</feature>
<evidence type="ECO:0000256" key="3">
    <source>
        <dbReference type="ARBA" id="ARBA00022832"/>
    </source>
</evidence>
<dbReference type="OrthoDB" id="7630912at2759"/>
<dbReference type="InterPro" id="IPR014030">
    <property type="entry name" value="Ketoacyl_synth_N"/>
</dbReference>
<dbReference type="InterPro" id="IPR014043">
    <property type="entry name" value="Acyl_transferase_dom"/>
</dbReference>
<keyword evidence="3" id="KW-0276">Fatty acid metabolism</keyword>
<name>A0A8J2PHX1_9HEXA</name>